<name>A0AAN8ZZC1_HALRR</name>
<protein>
    <submittedName>
        <fullName evidence="2">Uncharacterized protein</fullName>
    </submittedName>
</protein>
<evidence type="ECO:0000313" key="3">
    <source>
        <dbReference type="Proteomes" id="UP001381693"/>
    </source>
</evidence>
<feature type="compositionally biased region" description="Low complexity" evidence="1">
    <location>
        <begin position="71"/>
        <end position="81"/>
    </location>
</feature>
<accession>A0AAN8ZZC1</accession>
<dbReference type="AlphaFoldDB" id="A0AAN8ZZC1"/>
<gene>
    <name evidence="2" type="ORF">SK128_026116</name>
</gene>
<feature type="compositionally biased region" description="Basic and acidic residues" evidence="1">
    <location>
        <begin position="156"/>
        <end position="168"/>
    </location>
</feature>
<proteinExistence type="predicted"/>
<reference evidence="2 3" key="1">
    <citation type="submission" date="2023-11" db="EMBL/GenBank/DDBJ databases">
        <title>Halocaridina rubra genome assembly.</title>
        <authorList>
            <person name="Smith C."/>
        </authorList>
    </citation>
    <scope>NUCLEOTIDE SEQUENCE [LARGE SCALE GENOMIC DNA]</scope>
    <source>
        <strain evidence="2">EP-1</strain>
        <tissue evidence="2">Whole</tissue>
    </source>
</reference>
<dbReference type="EMBL" id="JAXCGZ010021448">
    <property type="protein sequence ID" value="KAK7051142.1"/>
    <property type="molecule type" value="Genomic_DNA"/>
</dbReference>
<evidence type="ECO:0000313" key="2">
    <source>
        <dbReference type="EMBL" id="KAK7051142.1"/>
    </source>
</evidence>
<keyword evidence="3" id="KW-1185">Reference proteome</keyword>
<feature type="non-terminal residue" evidence="2">
    <location>
        <position position="202"/>
    </location>
</feature>
<feature type="region of interest" description="Disordered" evidence="1">
    <location>
        <begin position="65"/>
        <end position="168"/>
    </location>
</feature>
<evidence type="ECO:0000256" key="1">
    <source>
        <dbReference type="SAM" id="MobiDB-lite"/>
    </source>
</evidence>
<organism evidence="2 3">
    <name type="scientific">Halocaridina rubra</name>
    <name type="common">Hawaiian red shrimp</name>
    <dbReference type="NCBI Taxonomy" id="373956"/>
    <lineage>
        <taxon>Eukaryota</taxon>
        <taxon>Metazoa</taxon>
        <taxon>Ecdysozoa</taxon>
        <taxon>Arthropoda</taxon>
        <taxon>Crustacea</taxon>
        <taxon>Multicrustacea</taxon>
        <taxon>Malacostraca</taxon>
        <taxon>Eumalacostraca</taxon>
        <taxon>Eucarida</taxon>
        <taxon>Decapoda</taxon>
        <taxon>Pleocyemata</taxon>
        <taxon>Caridea</taxon>
        <taxon>Atyoidea</taxon>
        <taxon>Atyidae</taxon>
        <taxon>Halocaridina</taxon>
    </lineage>
</organism>
<feature type="compositionally biased region" description="Basic and acidic residues" evidence="1">
    <location>
        <begin position="108"/>
        <end position="130"/>
    </location>
</feature>
<feature type="compositionally biased region" description="Polar residues" evidence="1">
    <location>
        <begin position="92"/>
        <end position="107"/>
    </location>
</feature>
<sequence>MLQAWYRRLCYDVNDKGDALNIFGVIRLLNIIAKQCPFFKLSNNWEEIIYQTIPTTYASVLQRQQRPVTANNDSQNNTNRNRNYDRHRQLPSIRNNNEIRNVSQESSNDQHSRRDPQQHSDGRHTRDFRHQNRQIPPGIRGWRRDSRMNRSLYDLDQPRRYPQRPREREKLQQLYSRRQPCSNCGEINHDLSHCWFNYRLKC</sequence>
<dbReference type="Proteomes" id="UP001381693">
    <property type="component" value="Unassembled WGS sequence"/>
</dbReference>
<comment type="caution">
    <text evidence="2">The sequence shown here is derived from an EMBL/GenBank/DDBJ whole genome shotgun (WGS) entry which is preliminary data.</text>
</comment>